<dbReference type="EMBL" id="BMJN01000003">
    <property type="protein sequence ID" value="GGE25681.1"/>
    <property type="molecule type" value="Genomic_DNA"/>
</dbReference>
<reference evidence="2" key="2">
    <citation type="submission" date="2020-09" db="EMBL/GenBank/DDBJ databases">
        <authorList>
            <person name="Sun Q."/>
            <person name="Zhou Y."/>
        </authorList>
    </citation>
    <scope>NUCLEOTIDE SEQUENCE</scope>
    <source>
        <strain evidence="2">CGMCC 1.15533</strain>
    </source>
</reference>
<sequence>MTEKKDRIRNIKNFIQNHKMLTGIIVVALFIVVYPPIFVTIYESGRDFGRSLINALLK</sequence>
<keyword evidence="1" id="KW-0812">Transmembrane</keyword>
<reference evidence="2" key="1">
    <citation type="journal article" date="2014" name="Int. J. Syst. Evol. Microbiol.">
        <title>Complete genome sequence of Corynebacterium casei LMG S-19264T (=DSM 44701T), isolated from a smear-ripened cheese.</title>
        <authorList>
            <consortium name="US DOE Joint Genome Institute (JGI-PGF)"/>
            <person name="Walter F."/>
            <person name="Albersmeier A."/>
            <person name="Kalinowski J."/>
            <person name="Ruckert C."/>
        </authorList>
    </citation>
    <scope>NUCLEOTIDE SEQUENCE</scope>
    <source>
        <strain evidence="2">CGMCC 1.15533</strain>
    </source>
</reference>
<name>A0A917A4N8_9STRE</name>
<comment type="caution">
    <text evidence="2">The sequence shown here is derived from an EMBL/GenBank/DDBJ whole genome shotgun (WGS) entry which is preliminary data.</text>
</comment>
<proteinExistence type="predicted"/>
<dbReference type="Proteomes" id="UP000660801">
    <property type="component" value="Unassembled WGS sequence"/>
</dbReference>
<organism evidence="2 3">
    <name type="scientific">Streptococcus himalayensis</name>
    <dbReference type="NCBI Taxonomy" id="1888195"/>
    <lineage>
        <taxon>Bacteria</taxon>
        <taxon>Bacillati</taxon>
        <taxon>Bacillota</taxon>
        <taxon>Bacilli</taxon>
        <taxon>Lactobacillales</taxon>
        <taxon>Streptococcaceae</taxon>
        <taxon>Streptococcus</taxon>
    </lineage>
</organism>
<dbReference type="OrthoDB" id="2226710at2"/>
<protein>
    <recommendedName>
        <fullName evidence="4">Bacteriocin</fullName>
    </recommendedName>
</protein>
<keyword evidence="3" id="KW-1185">Reference proteome</keyword>
<evidence type="ECO:0000313" key="3">
    <source>
        <dbReference type="Proteomes" id="UP000660801"/>
    </source>
</evidence>
<gene>
    <name evidence="2" type="ORF">GCM10011510_03490</name>
</gene>
<evidence type="ECO:0008006" key="4">
    <source>
        <dbReference type="Google" id="ProtNLM"/>
    </source>
</evidence>
<dbReference type="RefSeq" id="WP_145939713.1">
    <property type="nucleotide sequence ID" value="NZ_BMJN01000003.1"/>
</dbReference>
<accession>A0A917A4N8</accession>
<evidence type="ECO:0000256" key="1">
    <source>
        <dbReference type="SAM" id="Phobius"/>
    </source>
</evidence>
<dbReference type="AlphaFoldDB" id="A0A917A4N8"/>
<keyword evidence="1" id="KW-0472">Membrane</keyword>
<feature type="transmembrane region" description="Helical" evidence="1">
    <location>
        <begin position="21"/>
        <end position="42"/>
    </location>
</feature>
<evidence type="ECO:0000313" key="2">
    <source>
        <dbReference type="EMBL" id="GGE25681.1"/>
    </source>
</evidence>
<keyword evidence="1" id="KW-1133">Transmembrane helix</keyword>